<dbReference type="EMBL" id="SRLO01000760">
    <property type="protein sequence ID" value="TNN47028.1"/>
    <property type="molecule type" value="Genomic_DNA"/>
</dbReference>
<evidence type="ECO:0000313" key="2">
    <source>
        <dbReference type="EMBL" id="TNN47028.1"/>
    </source>
</evidence>
<feature type="region of interest" description="Disordered" evidence="1">
    <location>
        <begin position="1"/>
        <end position="53"/>
    </location>
</feature>
<feature type="compositionally biased region" description="Basic and acidic residues" evidence="1">
    <location>
        <begin position="158"/>
        <end position="174"/>
    </location>
</feature>
<keyword evidence="3" id="KW-1185">Reference proteome</keyword>
<gene>
    <name evidence="2" type="ORF">EYF80_042761</name>
</gene>
<organism evidence="2 3">
    <name type="scientific">Liparis tanakae</name>
    <name type="common">Tanaka's snailfish</name>
    <dbReference type="NCBI Taxonomy" id="230148"/>
    <lineage>
        <taxon>Eukaryota</taxon>
        <taxon>Metazoa</taxon>
        <taxon>Chordata</taxon>
        <taxon>Craniata</taxon>
        <taxon>Vertebrata</taxon>
        <taxon>Euteleostomi</taxon>
        <taxon>Actinopterygii</taxon>
        <taxon>Neopterygii</taxon>
        <taxon>Teleostei</taxon>
        <taxon>Neoteleostei</taxon>
        <taxon>Acanthomorphata</taxon>
        <taxon>Eupercaria</taxon>
        <taxon>Perciformes</taxon>
        <taxon>Cottioidei</taxon>
        <taxon>Cottales</taxon>
        <taxon>Liparidae</taxon>
        <taxon>Liparis</taxon>
    </lineage>
</organism>
<accession>A0A4Z2G0C4</accession>
<comment type="caution">
    <text evidence="2">The sequence shown here is derived from an EMBL/GenBank/DDBJ whole genome shotgun (WGS) entry which is preliminary data.</text>
</comment>
<name>A0A4Z2G0C4_9TELE</name>
<dbReference type="Proteomes" id="UP000314294">
    <property type="component" value="Unassembled WGS sequence"/>
</dbReference>
<feature type="region of interest" description="Disordered" evidence="1">
    <location>
        <begin position="98"/>
        <end position="121"/>
    </location>
</feature>
<dbReference type="AlphaFoldDB" id="A0A4Z2G0C4"/>
<sequence>MVMSPNRTERTTRPRRLQRRAAPPVMEVHAVRRSSRTERSVKFTTAGSEAHEMQLHWPAPWGGGANEEEAGPRSYPPHLIVPHSLHLVLTPFSPASDHLRSPEEFPSTAGEQLSSTQAGVRRAEVRRGEVRRAEVRRAEERRAEVRRAEIRGLPSATEGKEVSEYRASEEENQSHESAASCIYVKEHK</sequence>
<feature type="region of interest" description="Disordered" evidence="1">
    <location>
        <begin position="153"/>
        <end position="188"/>
    </location>
</feature>
<reference evidence="2 3" key="1">
    <citation type="submission" date="2019-03" db="EMBL/GenBank/DDBJ databases">
        <title>First draft genome of Liparis tanakae, snailfish: a comprehensive survey of snailfish specific genes.</title>
        <authorList>
            <person name="Kim W."/>
            <person name="Song I."/>
            <person name="Jeong J.-H."/>
            <person name="Kim D."/>
            <person name="Kim S."/>
            <person name="Ryu S."/>
            <person name="Song J.Y."/>
            <person name="Lee S.K."/>
        </authorList>
    </citation>
    <scope>NUCLEOTIDE SEQUENCE [LARGE SCALE GENOMIC DNA]</scope>
    <source>
        <tissue evidence="2">Muscle</tissue>
    </source>
</reference>
<protein>
    <submittedName>
        <fullName evidence="2">Uncharacterized protein</fullName>
    </submittedName>
</protein>
<proteinExistence type="predicted"/>
<evidence type="ECO:0000256" key="1">
    <source>
        <dbReference type="SAM" id="MobiDB-lite"/>
    </source>
</evidence>
<evidence type="ECO:0000313" key="3">
    <source>
        <dbReference type="Proteomes" id="UP000314294"/>
    </source>
</evidence>